<gene>
    <name evidence="7" type="primary">Plekhm3</name>
    <name evidence="7" type="ORF">GTO93_0001337</name>
</gene>
<evidence type="ECO:0000256" key="2">
    <source>
        <dbReference type="ARBA" id="ARBA00022737"/>
    </source>
</evidence>
<dbReference type="InterPro" id="IPR051366">
    <property type="entry name" value="DEF8"/>
</dbReference>
<evidence type="ECO:0000313" key="8">
    <source>
        <dbReference type="Proteomes" id="UP001166093"/>
    </source>
</evidence>
<accession>A0ABS2Y9T6</accession>
<dbReference type="Pfam" id="PF13901">
    <property type="entry name" value="RH_dom"/>
    <property type="match status" value="1"/>
</dbReference>
<dbReference type="EMBL" id="JAAWVQ010125166">
    <property type="protein sequence ID" value="MBN3283218.1"/>
    <property type="molecule type" value="Genomic_DNA"/>
</dbReference>
<feature type="domain" description="Rubicon Homology" evidence="6">
    <location>
        <begin position="460"/>
        <end position="560"/>
    </location>
</feature>
<dbReference type="PANTHER" id="PTHR12326:SF10">
    <property type="entry name" value="PLECKSTRIN HOMOLOGY DOMAIN-CONTAINING FAMILY M MEMBER 3"/>
    <property type="match status" value="1"/>
</dbReference>
<dbReference type="SUPFAM" id="SSF50729">
    <property type="entry name" value="PH domain-like"/>
    <property type="match status" value="1"/>
</dbReference>
<evidence type="ECO:0000259" key="6">
    <source>
        <dbReference type="SMART" id="SM01175"/>
    </source>
</evidence>
<evidence type="ECO:0000256" key="5">
    <source>
        <dbReference type="SAM" id="MobiDB-lite"/>
    </source>
</evidence>
<keyword evidence="3" id="KW-0863">Zinc-finger</keyword>
<sequence>MDGLEVEDISPALEVTEDFLHCIDCPVENGRQQQQQQQHDNCSIQEVPELTGQKGFISKPGTTHAVELRNSSLRSHGGTFWGLLSKEQLNQGRDAATNNLEWAEKKELPSFNIFSMCQGRRSRSRARSTNDLAGQAKESAAFRRGHNRSRSDANYKSVPDNGAPSLERNQAAVSDLQRKEAFPNILKKGYLEQREGVGSRWSSCYIELSPCELRIYNLDSSGNQQLCTAYSLSHCHSVVATDNQDAKIVDAVFFNNIRLQLRAQSRWEALEWEQKLLERILAVRPAPQEDKPTAQAPQQLSRPTALPLFTQHCQDVLKTGVLYQLTNQNNWQAFTFVLSKSHLVAFPTEGRGPVSDPLFRVAAASQRASGQPSHVTLRGKPAKNSQRSKRQSVTSSFLGILTTLAVEKGLTAQSFRCAVQALIAPPLRLTLSGPNLPVFTMEGFVPCCQRPVGLSHGRAKVCCYSGLYYCQSCHEDDVFLIPARLVHNWDTRKHKVSKQAKEFLEFVLEEPLIDIQLQNPCLYAHVDSLAAALRLRQQLKSLRAYLFSCRAGVAEDLRRR</sequence>
<keyword evidence="2" id="KW-0677">Repeat</keyword>
<dbReference type="InterPro" id="IPR025258">
    <property type="entry name" value="RH_dom"/>
</dbReference>
<dbReference type="Gene3D" id="2.30.29.30">
    <property type="entry name" value="Pleckstrin-homology domain (PH domain)/Phosphotyrosine-binding domain (PTB)"/>
    <property type="match status" value="1"/>
</dbReference>
<dbReference type="SMART" id="SM01175">
    <property type="entry name" value="DUF4206"/>
    <property type="match status" value="1"/>
</dbReference>
<keyword evidence="8" id="KW-1185">Reference proteome</keyword>
<evidence type="ECO:0000256" key="1">
    <source>
        <dbReference type="ARBA" id="ARBA00022723"/>
    </source>
</evidence>
<feature type="non-terminal residue" evidence="7">
    <location>
        <position position="1"/>
    </location>
</feature>
<name>A0ABS2Y9T6_POLSP</name>
<dbReference type="InterPro" id="IPR011993">
    <property type="entry name" value="PH-like_dom_sf"/>
</dbReference>
<feature type="non-terminal residue" evidence="7">
    <location>
        <position position="560"/>
    </location>
</feature>
<feature type="region of interest" description="Disordered" evidence="5">
    <location>
        <begin position="122"/>
        <end position="166"/>
    </location>
</feature>
<keyword evidence="4" id="KW-0862">Zinc</keyword>
<evidence type="ECO:0000256" key="3">
    <source>
        <dbReference type="ARBA" id="ARBA00022771"/>
    </source>
</evidence>
<comment type="caution">
    <text evidence="7">The sequence shown here is derived from an EMBL/GenBank/DDBJ whole genome shotgun (WGS) entry which is preliminary data.</text>
</comment>
<proteinExistence type="predicted"/>
<evidence type="ECO:0000256" key="4">
    <source>
        <dbReference type="ARBA" id="ARBA00022833"/>
    </source>
</evidence>
<keyword evidence="1" id="KW-0479">Metal-binding</keyword>
<reference evidence="7" key="1">
    <citation type="journal article" date="2021" name="Cell">
        <title>Tracing the genetic footprints of vertebrate landing in non-teleost ray-finned fishes.</title>
        <authorList>
            <person name="Bi X."/>
            <person name="Wang K."/>
            <person name="Yang L."/>
            <person name="Pan H."/>
            <person name="Jiang H."/>
            <person name="Wei Q."/>
            <person name="Fang M."/>
            <person name="Yu H."/>
            <person name="Zhu C."/>
            <person name="Cai Y."/>
            <person name="He Y."/>
            <person name="Gan X."/>
            <person name="Zeng H."/>
            <person name="Yu D."/>
            <person name="Zhu Y."/>
            <person name="Jiang H."/>
            <person name="Qiu Q."/>
            <person name="Yang H."/>
            <person name="Zhang Y.E."/>
            <person name="Wang W."/>
            <person name="Zhu M."/>
            <person name="He S."/>
            <person name="Zhang G."/>
        </authorList>
    </citation>
    <scope>NUCLEOTIDE SEQUENCE</scope>
    <source>
        <strain evidence="7">Pddl_001</strain>
    </source>
</reference>
<organism evidence="7 8">
    <name type="scientific">Polyodon spathula</name>
    <name type="common">North American paddlefish</name>
    <name type="synonym">Squalus spathula</name>
    <dbReference type="NCBI Taxonomy" id="7913"/>
    <lineage>
        <taxon>Eukaryota</taxon>
        <taxon>Metazoa</taxon>
        <taxon>Chordata</taxon>
        <taxon>Craniata</taxon>
        <taxon>Vertebrata</taxon>
        <taxon>Euteleostomi</taxon>
        <taxon>Actinopterygii</taxon>
        <taxon>Chondrostei</taxon>
        <taxon>Acipenseriformes</taxon>
        <taxon>Polyodontidae</taxon>
        <taxon>Polyodon</taxon>
    </lineage>
</organism>
<dbReference type="PANTHER" id="PTHR12326">
    <property type="entry name" value="PLECKSTRIN HOMOLOGY DOMAIN CONTAINING PROTEIN"/>
    <property type="match status" value="1"/>
</dbReference>
<protein>
    <submittedName>
        <fullName evidence="7">PKHM3 protein</fullName>
    </submittedName>
</protein>
<dbReference type="Proteomes" id="UP001166093">
    <property type="component" value="Unassembled WGS sequence"/>
</dbReference>
<feature type="region of interest" description="Disordered" evidence="5">
    <location>
        <begin position="366"/>
        <end position="390"/>
    </location>
</feature>
<evidence type="ECO:0000313" key="7">
    <source>
        <dbReference type="EMBL" id="MBN3283218.1"/>
    </source>
</evidence>